<dbReference type="OrthoDB" id="786567at2759"/>
<keyword evidence="2" id="KW-1185">Reference proteome</keyword>
<name>A0A7J6X0P2_THATH</name>
<dbReference type="AlphaFoldDB" id="A0A7J6X0P2"/>
<dbReference type="PANTHER" id="PTHR31286">
    <property type="entry name" value="GLYCINE-RICH CELL WALL STRUCTURAL PROTEIN 1.8-LIKE"/>
    <property type="match status" value="1"/>
</dbReference>
<accession>A0A7J6X0P2</accession>
<dbReference type="Proteomes" id="UP000554482">
    <property type="component" value="Unassembled WGS sequence"/>
</dbReference>
<reference evidence="1 2" key="1">
    <citation type="submission" date="2020-06" db="EMBL/GenBank/DDBJ databases">
        <title>Transcriptomic and genomic resources for Thalictrum thalictroides and T. hernandezii: Facilitating candidate gene discovery in an emerging model plant lineage.</title>
        <authorList>
            <person name="Arias T."/>
            <person name="Riano-Pachon D.M."/>
            <person name="Di Stilio V.S."/>
        </authorList>
    </citation>
    <scope>NUCLEOTIDE SEQUENCE [LARGE SCALE GENOMIC DNA]</scope>
    <source>
        <strain evidence="2">cv. WT478/WT964</strain>
        <tissue evidence="1">Leaves</tissue>
    </source>
</reference>
<proteinExistence type="predicted"/>
<comment type="caution">
    <text evidence="1">The sequence shown here is derived from an EMBL/GenBank/DDBJ whole genome shotgun (WGS) entry which is preliminary data.</text>
</comment>
<sequence>MGLLDPRHVLVNFESEAEVSKALSKQNCNIMGIRFKIFRWHSGFNLKQDPTFAPVWVDLPGLPLDFFHPALLK</sequence>
<dbReference type="InterPro" id="IPR040256">
    <property type="entry name" value="At4g02000-like"/>
</dbReference>
<organism evidence="1 2">
    <name type="scientific">Thalictrum thalictroides</name>
    <name type="common">Rue-anemone</name>
    <name type="synonym">Anemone thalictroides</name>
    <dbReference type="NCBI Taxonomy" id="46969"/>
    <lineage>
        <taxon>Eukaryota</taxon>
        <taxon>Viridiplantae</taxon>
        <taxon>Streptophyta</taxon>
        <taxon>Embryophyta</taxon>
        <taxon>Tracheophyta</taxon>
        <taxon>Spermatophyta</taxon>
        <taxon>Magnoliopsida</taxon>
        <taxon>Ranunculales</taxon>
        <taxon>Ranunculaceae</taxon>
        <taxon>Thalictroideae</taxon>
        <taxon>Thalictrum</taxon>
    </lineage>
</organism>
<dbReference type="EMBL" id="JABWDY010008744">
    <property type="protein sequence ID" value="KAF5201972.1"/>
    <property type="molecule type" value="Genomic_DNA"/>
</dbReference>
<protein>
    <recommendedName>
        <fullName evidence="3">DUF4283 domain-containing protein</fullName>
    </recommendedName>
</protein>
<evidence type="ECO:0000313" key="1">
    <source>
        <dbReference type="EMBL" id="KAF5201972.1"/>
    </source>
</evidence>
<evidence type="ECO:0008006" key="3">
    <source>
        <dbReference type="Google" id="ProtNLM"/>
    </source>
</evidence>
<evidence type="ECO:0000313" key="2">
    <source>
        <dbReference type="Proteomes" id="UP000554482"/>
    </source>
</evidence>
<gene>
    <name evidence="1" type="ORF">FRX31_008441</name>
</gene>
<dbReference type="PANTHER" id="PTHR31286:SF99">
    <property type="entry name" value="DUF4283 DOMAIN-CONTAINING PROTEIN"/>
    <property type="match status" value="1"/>
</dbReference>
<feature type="non-terminal residue" evidence="1">
    <location>
        <position position="73"/>
    </location>
</feature>